<feature type="compositionally biased region" description="Low complexity" evidence="2">
    <location>
        <begin position="357"/>
        <end position="369"/>
    </location>
</feature>
<keyword evidence="5" id="KW-1185">Reference proteome</keyword>
<keyword evidence="3" id="KW-0472">Membrane</keyword>
<protein>
    <submittedName>
        <fullName evidence="6">Protein brambleberry-like</fullName>
    </submittedName>
</protein>
<feature type="compositionally biased region" description="Low complexity" evidence="2">
    <location>
        <begin position="278"/>
        <end position="299"/>
    </location>
</feature>
<name>A0A7R5KI79_9PASS</name>
<feature type="signal peptide" evidence="4">
    <location>
        <begin position="1"/>
        <end position="23"/>
    </location>
</feature>
<feature type="chain" id="PRO_5030832386" evidence="4">
    <location>
        <begin position="24"/>
        <end position="376"/>
    </location>
</feature>
<evidence type="ECO:0000313" key="6">
    <source>
        <dbReference type="RefSeq" id="XP_039241211.1"/>
    </source>
</evidence>
<dbReference type="InParanoid" id="A0A7R5KI79"/>
<dbReference type="RefSeq" id="XP_039241211.1">
    <property type="nucleotide sequence ID" value="XM_039385277.1"/>
</dbReference>
<proteinExistence type="predicted"/>
<evidence type="ECO:0000256" key="4">
    <source>
        <dbReference type="SAM" id="SignalP"/>
    </source>
</evidence>
<keyword evidence="3" id="KW-1133">Transmembrane helix</keyword>
<sequence>MLPWSSRALLLLCAGILGGLGLAAPSEEEELGETWMRLALDETPVVQLLEDVAHLMGNGSSRGAAELREGHRVFPSHLPQEQERPRDVHPRRESALVLREVMEKLQRLNQSLELMLEALEDTQSRLENHLERLKAVPNPDGQSPSATSTFIPPGSYSVLLVLLLVLALLWLILLLLCLFLASSALGIPELSALLALAVAGQQLVASRGIRPAVSREKIPHRLTSTPERECDLELLQEELDRMEMSCVQGDHAVGDVGIQDTDPTPWQPSHLEQPQDIPGSVGWVSPVPGGRRTTRSSRGATPEPVTDTRKRREPNPCIPRATTSLLSPRSLCRALTRAGQRCRKKAIPGKDLCHIHASGSSSAMDSSPAFDPPPPP</sequence>
<evidence type="ECO:0000256" key="1">
    <source>
        <dbReference type="SAM" id="Coils"/>
    </source>
</evidence>
<dbReference type="GeneID" id="113988835"/>
<keyword evidence="4" id="KW-0732">Signal</keyword>
<evidence type="ECO:0000256" key="2">
    <source>
        <dbReference type="SAM" id="MobiDB-lite"/>
    </source>
</evidence>
<dbReference type="Proteomes" id="UP000504627">
    <property type="component" value="Unplaced"/>
</dbReference>
<keyword evidence="1" id="KW-0175">Coiled coil</keyword>
<keyword evidence="3" id="KW-0812">Transmembrane</keyword>
<feature type="region of interest" description="Disordered" evidence="2">
    <location>
        <begin position="259"/>
        <end position="323"/>
    </location>
</feature>
<organism evidence="5 6">
    <name type="scientific">Pipra filicauda</name>
    <name type="common">Wire-tailed manakin</name>
    <dbReference type="NCBI Taxonomy" id="649802"/>
    <lineage>
        <taxon>Eukaryota</taxon>
        <taxon>Metazoa</taxon>
        <taxon>Chordata</taxon>
        <taxon>Craniata</taxon>
        <taxon>Vertebrata</taxon>
        <taxon>Euteleostomi</taxon>
        <taxon>Archelosauria</taxon>
        <taxon>Archosauria</taxon>
        <taxon>Dinosauria</taxon>
        <taxon>Saurischia</taxon>
        <taxon>Theropoda</taxon>
        <taxon>Coelurosauria</taxon>
        <taxon>Aves</taxon>
        <taxon>Neognathae</taxon>
        <taxon>Neoaves</taxon>
        <taxon>Telluraves</taxon>
        <taxon>Australaves</taxon>
        <taxon>Passeriformes</taxon>
        <taxon>Pipridae</taxon>
        <taxon>Pipra</taxon>
    </lineage>
</organism>
<feature type="region of interest" description="Disordered" evidence="2">
    <location>
        <begin position="343"/>
        <end position="376"/>
    </location>
</feature>
<feature type="transmembrane region" description="Helical" evidence="3">
    <location>
        <begin position="158"/>
        <end position="181"/>
    </location>
</feature>
<accession>A0A7R5KI79</accession>
<reference evidence="6" key="1">
    <citation type="submission" date="2025-08" db="UniProtKB">
        <authorList>
            <consortium name="RefSeq"/>
        </authorList>
    </citation>
    <scope>IDENTIFICATION</scope>
    <source>
        <tissue evidence="6">Muscle</tissue>
    </source>
</reference>
<evidence type="ECO:0000256" key="3">
    <source>
        <dbReference type="SAM" id="Phobius"/>
    </source>
</evidence>
<evidence type="ECO:0000313" key="5">
    <source>
        <dbReference type="Proteomes" id="UP000504627"/>
    </source>
</evidence>
<gene>
    <name evidence="6" type="primary">LOC113988835</name>
</gene>
<dbReference type="AlphaFoldDB" id="A0A7R5KI79"/>
<feature type="coiled-coil region" evidence="1">
    <location>
        <begin position="98"/>
        <end position="136"/>
    </location>
</feature>